<comment type="function">
    <text evidence="7">One of the primary rRNA binding proteins, it binds directly to 16S rRNA where it nucleates assembly of the head domain of the 30S subunit. Is located at the subunit interface close to the decoding center, probably blocks exit of the E-site tRNA.</text>
</comment>
<evidence type="ECO:0000256" key="5">
    <source>
        <dbReference type="ARBA" id="ARBA00023274"/>
    </source>
</evidence>
<keyword evidence="10" id="KW-1185">Reference proteome</keyword>
<keyword evidence="3 7" id="KW-0694">RNA-binding</keyword>
<dbReference type="InterPro" id="IPR023798">
    <property type="entry name" value="Ribosomal_uS7_dom"/>
</dbReference>
<evidence type="ECO:0000256" key="2">
    <source>
        <dbReference type="ARBA" id="ARBA00022730"/>
    </source>
</evidence>
<dbReference type="GO" id="GO:0015935">
    <property type="term" value="C:small ribosomal subunit"/>
    <property type="evidence" value="ECO:0007669"/>
    <property type="project" value="InterPro"/>
</dbReference>
<dbReference type="SUPFAM" id="SSF47973">
    <property type="entry name" value="Ribosomal protein S7"/>
    <property type="match status" value="1"/>
</dbReference>
<dbReference type="NCBIfam" id="TIGR01029">
    <property type="entry name" value="rpsG_bact"/>
    <property type="match status" value="1"/>
</dbReference>
<name>E3CUT9_9BACT</name>
<keyword evidence="4 7" id="KW-0689">Ribosomal protein</keyword>
<evidence type="ECO:0000313" key="10">
    <source>
        <dbReference type="Proteomes" id="UP000005096"/>
    </source>
</evidence>
<dbReference type="RefSeq" id="WP_006301285.1">
    <property type="nucleotide sequence ID" value="NZ_CM001022.1"/>
</dbReference>
<sequence>MPRKGHVKRRTTAADAHFQSQAIAKFINCLMLSGKKSLAERIMYGALDLAGKRLTLEPAEVFEKAMANVRPAVEVRPRRVGGATYQVPVEVEPARAQALAIRWIIQYSRSRKGIPMVERLARELTDACKGEGGSVKKREDTHRMAEANRAFAHYRW</sequence>
<dbReference type="HAMAP" id="MF_00480_B">
    <property type="entry name" value="Ribosomal_uS7_B"/>
    <property type="match status" value="1"/>
</dbReference>
<feature type="domain" description="Small ribosomal subunit protein uS7" evidence="8">
    <location>
        <begin position="2"/>
        <end position="149"/>
    </location>
</feature>
<dbReference type="EMBL" id="CM001022">
    <property type="protein sequence ID" value="EFQ24065.1"/>
    <property type="molecule type" value="Genomic_DNA"/>
</dbReference>
<dbReference type="STRING" id="584708.Apau_1646"/>
<dbReference type="HOGENOM" id="CLU_072226_1_1_0"/>
<evidence type="ECO:0000256" key="7">
    <source>
        <dbReference type="HAMAP-Rule" id="MF_00480"/>
    </source>
</evidence>
<keyword evidence="2 7" id="KW-0699">rRNA-binding</keyword>
<comment type="similarity">
    <text evidence="1 7">Belongs to the universal ribosomal protein uS7 family.</text>
</comment>
<reference evidence="9 10" key="1">
    <citation type="journal article" date="2010" name="Stand. Genomic Sci.">
        <title>Non-contiguous finished genome sequence of Aminomonas paucivorans type strain (GLU-3).</title>
        <authorList>
            <person name="Pitluck S."/>
            <person name="Yasawong M."/>
            <person name="Held B."/>
            <person name="Lapidus A."/>
            <person name="Nolan M."/>
            <person name="Copeland A."/>
            <person name="Lucas S."/>
            <person name="Del Rio T.G."/>
            <person name="Tice H."/>
            <person name="Cheng J.F."/>
            <person name="Chertkov O."/>
            <person name="Goodwin L."/>
            <person name="Tapia R."/>
            <person name="Han C."/>
            <person name="Liolios K."/>
            <person name="Ivanova N."/>
            <person name="Mavromatis K."/>
            <person name="Ovchinnikova G."/>
            <person name="Pati A."/>
            <person name="Chen A."/>
            <person name="Palaniappan K."/>
            <person name="Land M."/>
            <person name="Hauser L."/>
            <person name="Chang Y.J."/>
            <person name="Jeffries C.D."/>
            <person name="Pukall R."/>
            <person name="Spring S."/>
            <person name="Rohde M."/>
            <person name="Sikorski J."/>
            <person name="Goker M."/>
            <person name="Woyke T."/>
            <person name="Bristow J."/>
            <person name="Eisen J.A."/>
            <person name="Markowitz V."/>
            <person name="Hugenholtz P."/>
            <person name="Kyrpides N.C."/>
            <person name="Klenk H.P."/>
        </authorList>
    </citation>
    <scope>NUCLEOTIDE SEQUENCE [LARGE SCALE GENOMIC DNA]</scope>
    <source>
        <strain evidence="9 10">DSM 12260</strain>
    </source>
</reference>
<dbReference type="GO" id="GO:0000049">
    <property type="term" value="F:tRNA binding"/>
    <property type="evidence" value="ECO:0007669"/>
    <property type="project" value="UniProtKB-UniRule"/>
</dbReference>
<dbReference type="FunFam" id="1.10.455.10:FF:000001">
    <property type="entry name" value="30S ribosomal protein S7"/>
    <property type="match status" value="1"/>
</dbReference>
<dbReference type="OrthoDB" id="9807653at2"/>
<evidence type="ECO:0000256" key="6">
    <source>
        <dbReference type="ARBA" id="ARBA00044531"/>
    </source>
</evidence>
<dbReference type="GO" id="GO:0006412">
    <property type="term" value="P:translation"/>
    <property type="evidence" value="ECO:0007669"/>
    <property type="project" value="UniProtKB-UniRule"/>
</dbReference>
<keyword evidence="5 7" id="KW-0687">Ribonucleoprotein</keyword>
<dbReference type="GO" id="GO:0019843">
    <property type="term" value="F:rRNA binding"/>
    <property type="evidence" value="ECO:0007669"/>
    <property type="project" value="UniProtKB-UniRule"/>
</dbReference>
<evidence type="ECO:0000256" key="4">
    <source>
        <dbReference type="ARBA" id="ARBA00022980"/>
    </source>
</evidence>
<evidence type="ECO:0000313" key="9">
    <source>
        <dbReference type="EMBL" id="EFQ24065.1"/>
    </source>
</evidence>
<dbReference type="PANTHER" id="PTHR11205">
    <property type="entry name" value="RIBOSOMAL PROTEIN S7"/>
    <property type="match status" value="1"/>
</dbReference>
<evidence type="ECO:0000256" key="1">
    <source>
        <dbReference type="ARBA" id="ARBA00007151"/>
    </source>
</evidence>
<dbReference type="PIRSF" id="PIRSF002122">
    <property type="entry name" value="RPS7p_RPS7a_RPS5e_RPS7o"/>
    <property type="match status" value="1"/>
</dbReference>
<proteinExistence type="inferred from homology"/>
<dbReference type="CDD" id="cd14869">
    <property type="entry name" value="uS7_Bacteria"/>
    <property type="match status" value="1"/>
</dbReference>
<dbReference type="Gene3D" id="1.10.455.10">
    <property type="entry name" value="Ribosomal protein S7 domain"/>
    <property type="match status" value="1"/>
</dbReference>
<evidence type="ECO:0000256" key="3">
    <source>
        <dbReference type="ARBA" id="ARBA00022884"/>
    </source>
</evidence>
<dbReference type="Proteomes" id="UP000005096">
    <property type="component" value="Chromosome"/>
</dbReference>
<gene>
    <name evidence="7" type="primary">rpsG</name>
    <name evidence="9" type="ORF">Apau_1646</name>
</gene>
<dbReference type="InterPro" id="IPR000235">
    <property type="entry name" value="Ribosomal_uS7"/>
</dbReference>
<protein>
    <recommendedName>
        <fullName evidence="6 7">Small ribosomal subunit protein uS7</fullName>
    </recommendedName>
</protein>
<dbReference type="GO" id="GO:0003735">
    <property type="term" value="F:structural constituent of ribosome"/>
    <property type="evidence" value="ECO:0007669"/>
    <property type="project" value="InterPro"/>
</dbReference>
<organism evidence="9 10">
    <name type="scientific">Aminomonas paucivorans DSM 12260</name>
    <dbReference type="NCBI Taxonomy" id="584708"/>
    <lineage>
        <taxon>Bacteria</taxon>
        <taxon>Thermotogati</taxon>
        <taxon>Synergistota</taxon>
        <taxon>Synergistia</taxon>
        <taxon>Synergistales</taxon>
        <taxon>Synergistaceae</taxon>
        <taxon>Aminomonas</taxon>
    </lineage>
</organism>
<dbReference type="InterPro" id="IPR036823">
    <property type="entry name" value="Ribosomal_uS7_dom_sf"/>
</dbReference>
<dbReference type="PaxDb" id="584708-Apau_1646"/>
<dbReference type="InterPro" id="IPR005717">
    <property type="entry name" value="Ribosomal_uS7_bac/org-type"/>
</dbReference>
<dbReference type="AlphaFoldDB" id="E3CUT9"/>
<evidence type="ECO:0000259" key="8">
    <source>
        <dbReference type="Pfam" id="PF00177"/>
    </source>
</evidence>
<dbReference type="Pfam" id="PF00177">
    <property type="entry name" value="Ribosomal_S7"/>
    <property type="match status" value="1"/>
</dbReference>
<accession>E3CUT9</accession>
<keyword evidence="7" id="KW-0820">tRNA-binding</keyword>
<dbReference type="eggNOG" id="COG0049">
    <property type="taxonomic scope" value="Bacteria"/>
</dbReference>
<comment type="subunit">
    <text evidence="7">Part of the 30S ribosomal subunit. Contacts proteins S9 and S11.</text>
</comment>